<dbReference type="OrthoDB" id="3030at2"/>
<dbReference type="STRING" id="187101.VC03_03150"/>
<evidence type="ECO:0000313" key="3">
    <source>
        <dbReference type="Proteomes" id="UP000033103"/>
    </source>
</evidence>
<dbReference type="RefSeq" id="WP_046328630.1">
    <property type="nucleotide sequence ID" value="NZ_CP011280.1"/>
</dbReference>
<accession>A0A0E3UTV0</accession>
<dbReference type="InterPro" id="IPR025117">
    <property type="entry name" value="DUF4037"/>
</dbReference>
<dbReference type="KEGG" id="sns:VC03_03150"/>
<dbReference type="Proteomes" id="UP000033103">
    <property type="component" value="Chromosome"/>
</dbReference>
<reference evidence="2 3" key="1">
    <citation type="journal article" date="2012" name="BMC Genomics">
        <title>Genomic sequence analysis and characterization of Sneathia amnii sp. nov.</title>
        <authorList>
            <consortium name="Vaginal Microbiome Consortium (additional members)"/>
            <person name="Harwich M.D.Jr."/>
            <person name="Serrano M.G."/>
            <person name="Fettweis J.M."/>
            <person name="Alves J.M."/>
            <person name="Reimers M.A."/>
            <person name="Buck G.A."/>
            <person name="Jefferson K.K."/>
        </authorList>
    </citation>
    <scope>NUCLEOTIDE SEQUENCE [LARGE SCALE GENOMIC DNA]</scope>
    <source>
        <strain evidence="2 3">SN35</strain>
    </source>
</reference>
<evidence type="ECO:0000259" key="1">
    <source>
        <dbReference type="Pfam" id="PF13228"/>
    </source>
</evidence>
<dbReference type="PATRIC" id="fig|1069640.6.peg.617"/>
<name>A0A0E3UTV0_9FUSO</name>
<dbReference type="Pfam" id="PF13228">
    <property type="entry name" value="DUF4037"/>
    <property type="match status" value="1"/>
</dbReference>
<organism evidence="2 3">
    <name type="scientific">Sneathia vaginalis</name>
    <dbReference type="NCBI Taxonomy" id="187101"/>
    <lineage>
        <taxon>Bacteria</taxon>
        <taxon>Fusobacteriati</taxon>
        <taxon>Fusobacteriota</taxon>
        <taxon>Fusobacteriia</taxon>
        <taxon>Fusobacteriales</taxon>
        <taxon>Leptotrichiaceae</taxon>
        <taxon>Sneathia</taxon>
    </lineage>
</organism>
<evidence type="ECO:0000313" key="2">
    <source>
        <dbReference type="EMBL" id="AKC95524.1"/>
    </source>
</evidence>
<dbReference type="HOGENOM" id="CLU_066174_0_0_0"/>
<sequence length="296" mass="35063">MKGIDLAENNFFNNILPKLRKYDIKISAGLIGYGSECYGFDDEYSHDHDYSDQPCIWLSSEDYEKYGDELKKLIYNEKYEKTKTVWSNDRRGILNVDDYIYSFLGSTRGPKKDTDYLNIPEYLLSSFTNGKIFIDELGIISSVREKVKFYPRDIRYNRIATRCMNASREGLYNYNRCLKRKEMVACNQALSKFIEETIELYFLIHKKYCPYYKWYHKMLGTIDKKAYDFYTKLVDVNTTNDEKISVIESICSDIIDKLEEEEIIIRVSDYLGYYGPIIQSRIDNDEIRDLGFWSDK</sequence>
<proteinExistence type="predicted"/>
<dbReference type="EMBL" id="CP011280">
    <property type="protein sequence ID" value="AKC95524.1"/>
    <property type="molecule type" value="Genomic_DNA"/>
</dbReference>
<dbReference type="AlphaFoldDB" id="A0A0E3UTV0"/>
<feature type="domain" description="DUF4037" evidence="1">
    <location>
        <begin position="116"/>
        <end position="214"/>
    </location>
</feature>
<protein>
    <recommendedName>
        <fullName evidence="1">DUF4037 domain-containing protein</fullName>
    </recommendedName>
</protein>
<keyword evidence="3" id="KW-1185">Reference proteome</keyword>
<gene>
    <name evidence="2" type="ORF">VC03_03150</name>
</gene>